<dbReference type="InterPro" id="IPR000182">
    <property type="entry name" value="GNAT_dom"/>
</dbReference>
<evidence type="ECO:0000313" key="3">
    <source>
        <dbReference type="Proteomes" id="UP000308671"/>
    </source>
</evidence>
<name>A0A4S8R2Q0_9HELO</name>
<dbReference type="CDD" id="cd04301">
    <property type="entry name" value="NAT_SF"/>
    <property type="match status" value="1"/>
</dbReference>
<protein>
    <recommendedName>
        <fullName evidence="1">N-acetyltransferase domain-containing protein</fullName>
    </recommendedName>
</protein>
<sequence>MSSSSPSPPPSDYRPNFFTKKWIITIPSLPTVKFFRATPSHFNVWLPLATNADNNKLQDSKDQVWDEVAISKWKDNMYDQYDKSNTDFHCLKILVEFDGKVVGFGDIFVVRPGVANIGVVLNKEVRGKGLGKLTASVLTQLTLSFGLQAVAGTMRDNEPMRSTLRNLGFVEEEKIIEIEGRGIVAELSYTLLREAWKDIEMSVEFEE</sequence>
<keyword evidence="3" id="KW-1185">Reference proteome</keyword>
<dbReference type="InterPro" id="IPR016181">
    <property type="entry name" value="Acyl_CoA_acyltransferase"/>
</dbReference>
<dbReference type="EMBL" id="PQXL01000116">
    <property type="protein sequence ID" value="THV51281.1"/>
    <property type="molecule type" value="Genomic_DNA"/>
</dbReference>
<dbReference type="Proteomes" id="UP000308671">
    <property type="component" value="Unassembled WGS sequence"/>
</dbReference>
<gene>
    <name evidence="2" type="ORF">BGAL_0116g00130</name>
</gene>
<reference evidence="2 3" key="1">
    <citation type="submission" date="2017-12" db="EMBL/GenBank/DDBJ databases">
        <title>Comparative genomics of Botrytis spp.</title>
        <authorList>
            <person name="Valero-Jimenez C.A."/>
            <person name="Tapia P."/>
            <person name="Veloso J."/>
            <person name="Silva-Moreno E."/>
            <person name="Staats M."/>
            <person name="Valdes J.H."/>
            <person name="Van Kan J.A.L."/>
        </authorList>
    </citation>
    <scope>NUCLEOTIDE SEQUENCE [LARGE SCALE GENOMIC DNA]</scope>
    <source>
        <strain evidence="2 3">MUCL435</strain>
    </source>
</reference>
<organism evidence="2 3">
    <name type="scientific">Botrytis galanthina</name>
    <dbReference type="NCBI Taxonomy" id="278940"/>
    <lineage>
        <taxon>Eukaryota</taxon>
        <taxon>Fungi</taxon>
        <taxon>Dikarya</taxon>
        <taxon>Ascomycota</taxon>
        <taxon>Pezizomycotina</taxon>
        <taxon>Leotiomycetes</taxon>
        <taxon>Helotiales</taxon>
        <taxon>Sclerotiniaceae</taxon>
        <taxon>Botrytis</taxon>
    </lineage>
</organism>
<evidence type="ECO:0000259" key="1">
    <source>
        <dbReference type="PROSITE" id="PS51186"/>
    </source>
</evidence>
<dbReference type="AlphaFoldDB" id="A0A4S8R2Q0"/>
<dbReference type="Pfam" id="PF00583">
    <property type="entry name" value="Acetyltransf_1"/>
    <property type="match status" value="1"/>
</dbReference>
<feature type="domain" description="N-acetyltransferase" evidence="1">
    <location>
        <begin position="44"/>
        <end position="194"/>
    </location>
</feature>
<evidence type="ECO:0000313" key="2">
    <source>
        <dbReference type="EMBL" id="THV51281.1"/>
    </source>
</evidence>
<dbReference type="PROSITE" id="PS51186">
    <property type="entry name" value="GNAT"/>
    <property type="match status" value="1"/>
</dbReference>
<dbReference type="OrthoDB" id="4224637at2759"/>
<proteinExistence type="predicted"/>
<accession>A0A4S8R2Q0</accession>
<comment type="caution">
    <text evidence="2">The sequence shown here is derived from an EMBL/GenBank/DDBJ whole genome shotgun (WGS) entry which is preliminary data.</text>
</comment>
<dbReference type="SUPFAM" id="SSF55729">
    <property type="entry name" value="Acyl-CoA N-acyltransferases (Nat)"/>
    <property type="match status" value="1"/>
</dbReference>
<dbReference type="Gene3D" id="3.40.630.30">
    <property type="match status" value="1"/>
</dbReference>
<dbReference type="GO" id="GO:0016747">
    <property type="term" value="F:acyltransferase activity, transferring groups other than amino-acyl groups"/>
    <property type="evidence" value="ECO:0007669"/>
    <property type="project" value="InterPro"/>
</dbReference>